<keyword evidence="2" id="KW-1185">Reference proteome</keyword>
<organism evidence="1 2">
    <name type="scientific">Brachionus plicatilis</name>
    <name type="common">Marine rotifer</name>
    <name type="synonym">Brachionus muelleri</name>
    <dbReference type="NCBI Taxonomy" id="10195"/>
    <lineage>
        <taxon>Eukaryota</taxon>
        <taxon>Metazoa</taxon>
        <taxon>Spiralia</taxon>
        <taxon>Gnathifera</taxon>
        <taxon>Rotifera</taxon>
        <taxon>Eurotatoria</taxon>
        <taxon>Monogononta</taxon>
        <taxon>Pseudotrocha</taxon>
        <taxon>Ploima</taxon>
        <taxon>Brachionidae</taxon>
        <taxon>Brachionus</taxon>
    </lineage>
</organism>
<reference evidence="1 2" key="1">
    <citation type="journal article" date="2018" name="Sci. Rep.">
        <title>Genomic signatures of local adaptation to the degree of environmental predictability in rotifers.</title>
        <authorList>
            <person name="Franch-Gras L."/>
            <person name="Hahn C."/>
            <person name="Garcia-Roger E.M."/>
            <person name="Carmona M.J."/>
            <person name="Serra M."/>
            <person name="Gomez A."/>
        </authorList>
    </citation>
    <scope>NUCLEOTIDE SEQUENCE [LARGE SCALE GENOMIC DNA]</scope>
    <source>
        <strain evidence="1">HYR1</strain>
    </source>
</reference>
<dbReference type="EMBL" id="REGN01004038">
    <property type="protein sequence ID" value="RNA19493.1"/>
    <property type="molecule type" value="Genomic_DNA"/>
</dbReference>
<evidence type="ECO:0000313" key="2">
    <source>
        <dbReference type="Proteomes" id="UP000276133"/>
    </source>
</evidence>
<dbReference type="Proteomes" id="UP000276133">
    <property type="component" value="Unassembled WGS sequence"/>
</dbReference>
<dbReference type="AlphaFoldDB" id="A0A3M7R7A6"/>
<accession>A0A3M7R7A6</accession>
<comment type="caution">
    <text evidence="1">The sequence shown here is derived from an EMBL/GenBank/DDBJ whole genome shotgun (WGS) entry which is preliminary data.</text>
</comment>
<sequence length="73" mass="8397">MLEKKLLKLIMQGLFIETPTLTIGANKSSNSDNGKFIKDACDFRFNIKNHTTHRFIFCPSRFSIATNLNEDLF</sequence>
<evidence type="ECO:0000313" key="1">
    <source>
        <dbReference type="EMBL" id="RNA19493.1"/>
    </source>
</evidence>
<protein>
    <submittedName>
        <fullName evidence="1">Uncharacterized protein</fullName>
    </submittedName>
</protein>
<name>A0A3M7R7A6_BRAPC</name>
<proteinExistence type="predicted"/>
<gene>
    <name evidence="1" type="ORF">BpHYR1_036902</name>
</gene>